<proteinExistence type="predicted"/>
<dbReference type="SUPFAM" id="SSF56112">
    <property type="entry name" value="Protein kinase-like (PK-like)"/>
    <property type="match status" value="1"/>
</dbReference>
<feature type="domain" description="Aminoglycoside phosphotransferase" evidence="1">
    <location>
        <begin position="71"/>
        <end position="311"/>
    </location>
</feature>
<dbReference type="Gene3D" id="3.30.200.20">
    <property type="entry name" value="Phosphorylase Kinase, domain 1"/>
    <property type="match status" value="1"/>
</dbReference>
<gene>
    <name evidence="2" type="ORF">TOPH_08146</name>
</gene>
<dbReference type="EMBL" id="LFRF01000040">
    <property type="protein sequence ID" value="KND87179.1"/>
    <property type="molecule type" value="Genomic_DNA"/>
</dbReference>
<organism evidence="2 3">
    <name type="scientific">Tolypocladium ophioglossoides (strain CBS 100239)</name>
    <name type="common">Snaketongue truffleclub</name>
    <name type="synonym">Elaphocordyceps ophioglossoides</name>
    <dbReference type="NCBI Taxonomy" id="1163406"/>
    <lineage>
        <taxon>Eukaryota</taxon>
        <taxon>Fungi</taxon>
        <taxon>Dikarya</taxon>
        <taxon>Ascomycota</taxon>
        <taxon>Pezizomycotina</taxon>
        <taxon>Sordariomycetes</taxon>
        <taxon>Hypocreomycetidae</taxon>
        <taxon>Hypocreales</taxon>
        <taxon>Ophiocordycipitaceae</taxon>
        <taxon>Tolypocladium</taxon>
    </lineage>
</organism>
<dbReference type="OrthoDB" id="10003767at2759"/>
<evidence type="ECO:0000313" key="3">
    <source>
        <dbReference type="Proteomes" id="UP000036947"/>
    </source>
</evidence>
<keyword evidence="3" id="KW-1185">Reference proteome</keyword>
<protein>
    <recommendedName>
        <fullName evidence="1">Aminoglycoside phosphotransferase domain-containing protein</fullName>
    </recommendedName>
</protein>
<dbReference type="AlphaFoldDB" id="A0A0L0MZG6"/>
<dbReference type="Gene3D" id="3.90.1200.10">
    <property type="match status" value="1"/>
</dbReference>
<comment type="caution">
    <text evidence="2">The sequence shown here is derived from an EMBL/GenBank/DDBJ whole genome shotgun (WGS) entry which is preliminary data.</text>
</comment>
<dbReference type="InterPro" id="IPR051678">
    <property type="entry name" value="AGP_Transferase"/>
</dbReference>
<dbReference type="Pfam" id="PF01636">
    <property type="entry name" value="APH"/>
    <property type="match status" value="1"/>
</dbReference>
<name>A0A0L0MZG6_TOLOC</name>
<dbReference type="PANTHER" id="PTHR21310">
    <property type="entry name" value="AMINOGLYCOSIDE PHOSPHOTRANSFERASE-RELATED-RELATED"/>
    <property type="match status" value="1"/>
</dbReference>
<dbReference type="PANTHER" id="PTHR21310:SF37">
    <property type="entry name" value="AMINOGLYCOSIDE PHOSPHOTRANSFERASE DOMAIN-CONTAINING PROTEIN"/>
    <property type="match status" value="1"/>
</dbReference>
<dbReference type="Proteomes" id="UP000036947">
    <property type="component" value="Unassembled WGS sequence"/>
</dbReference>
<dbReference type="InterPro" id="IPR011009">
    <property type="entry name" value="Kinase-like_dom_sf"/>
</dbReference>
<reference evidence="2 3" key="1">
    <citation type="journal article" date="2015" name="BMC Genomics">
        <title>The genome of the truffle-parasite Tolypocladium ophioglossoides and the evolution of antifungal peptaibiotics.</title>
        <authorList>
            <person name="Quandt C.A."/>
            <person name="Bushley K.E."/>
            <person name="Spatafora J.W."/>
        </authorList>
    </citation>
    <scope>NUCLEOTIDE SEQUENCE [LARGE SCALE GENOMIC DNA]</scope>
    <source>
        <strain evidence="2 3">CBS 100239</strain>
    </source>
</reference>
<dbReference type="InterPro" id="IPR002575">
    <property type="entry name" value="Aminoglycoside_PTrfase"/>
</dbReference>
<evidence type="ECO:0000259" key="1">
    <source>
        <dbReference type="Pfam" id="PF01636"/>
    </source>
</evidence>
<evidence type="ECO:0000313" key="2">
    <source>
        <dbReference type="EMBL" id="KND87179.1"/>
    </source>
</evidence>
<accession>A0A0L0MZG6</accession>
<sequence length="519" mass="59669">MTGPRQLNDEIIQSRVHRERDLFIASIPEADILRLASSYHDGEECTFFTASATRSHVARGSYNICYFVQFRLSNDKWVVRVPLRPCLGPSAKAKLENEIAAMNMVAARTTIRVPKIHAHRVEDSSSPLSTFVILEYIDGEKLSYDRIRKLSDEQRKILYSSLADTYIQLRRLEFLSIGRLVQHLDGFAVSPKMSSIDINMQELEGLNPSSIQDSYFCDKGVLKSANAYVDMLLDISYNAFLRSRSSIVQGRGGEDLYHQHIFREYVKGRWLNRTLDQGPFVLVHGDLEPYNIMVDKDMAVIAILDWEWSRVVPVQFFNPPWWLSCLRTTRLASKVVYDSYLATFFKDFVDVTRARERVMFGNELLADDWEAFKGDGGFLFANALENWTDIDWVASGYVNRKWFGGTKDLNERVEAFLKEDSIRVFVADVKEKECLAYTDEWACLKKNLPREQRDAKIETTADLGKMNLRSWIHQPLSTLFPFLERAISGYGLSKTVVIFAGTSYLIWKWAFGSPFPPKI</sequence>